<feature type="compositionally biased region" description="Acidic residues" evidence="2">
    <location>
        <begin position="85"/>
        <end position="94"/>
    </location>
</feature>
<accession>A0A2Z6RLD4</accession>
<dbReference type="SUPFAM" id="SSF54791">
    <property type="entry name" value="Eukaryotic type KH-domain (KH-domain type I)"/>
    <property type="match status" value="1"/>
</dbReference>
<organism evidence="4 6">
    <name type="scientific">Rhizophagus clarus</name>
    <dbReference type="NCBI Taxonomy" id="94130"/>
    <lineage>
        <taxon>Eukaryota</taxon>
        <taxon>Fungi</taxon>
        <taxon>Fungi incertae sedis</taxon>
        <taxon>Mucoromycota</taxon>
        <taxon>Glomeromycotina</taxon>
        <taxon>Glomeromycetes</taxon>
        <taxon>Glomerales</taxon>
        <taxon>Glomeraceae</taxon>
        <taxon>Rhizophagus</taxon>
    </lineage>
</organism>
<feature type="compositionally biased region" description="Basic and acidic residues" evidence="2">
    <location>
        <begin position="1"/>
        <end position="19"/>
    </location>
</feature>
<dbReference type="OrthoDB" id="4739136at2759"/>
<reference evidence="4 6" key="1">
    <citation type="submission" date="2017-11" db="EMBL/GenBank/DDBJ databases">
        <title>The genome of Rhizophagus clarus HR1 reveals common genetic basis of auxotrophy among arbuscular mycorrhizal fungi.</title>
        <authorList>
            <person name="Kobayashi Y."/>
        </authorList>
    </citation>
    <scope>NUCLEOTIDE SEQUENCE [LARGE SCALE GENOMIC DNA]</scope>
    <source>
        <strain evidence="4 6">HR1</strain>
    </source>
</reference>
<feature type="compositionally biased region" description="Polar residues" evidence="2">
    <location>
        <begin position="34"/>
        <end position="50"/>
    </location>
</feature>
<dbReference type="Proteomes" id="UP000615446">
    <property type="component" value="Unassembled WGS sequence"/>
</dbReference>
<keyword evidence="1" id="KW-0175">Coiled coil</keyword>
<dbReference type="InterPro" id="IPR036612">
    <property type="entry name" value="KH_dom_type_1_sf"/>
</dbReference>
<evidence type="ECO:0000259" key="3">
    <source>
        <dbReference type="Pfam" id="PF25482"/>
    </source>
</evidence>
<keyword evidence="6" id="KW-1185">Reference proteome</keyword>
<evidence type="ECO:0000256" key="2">
    <source>
        <dbReference type="SAM" id="MobiDB-lite"/>
    </source>
</evidence>
<dbReference type="STRING" id="94130.A0A2Z6RLD4"/>
<feature type="region of interest" description="Disordered" evidence="2">
    <location>
        <begin position="350"/>
        <end position="384"/>
    </location>
</feature>
<evidence type="ECO:0000256" key="1">
    <source>
        <dbReference type="SAM" id="Coils"/>
    </source>
</evidence>
<feature type="coiled-coil region" evidence="1">
    <location>
        <begin position="547"/>
        <end position="650"/>
    </location>
</feature>
<sequence length="1152" mass="136569">MGNRYNEHFDMFNSEEREALSSWKLSSKRENENVHTNNGWNPQTQPNSDNLIDFDPVNASDKNRGNDYTNNDEGKDAQAQTRDEITDDGESDDTSIFDPNKIWKLPIEKEAYTTHFNSIDTFNASRSVRGDKHQHKQDISEFDPINESERVRTRNNKNDNVYVNLFDDEENDTLKWKQPIRKKEVNNTEHEEKKELSLKQPIQKIEIKNNEHEKKKELSWEQLDQKIEIHCNGNNNENGKKETLLQKQQTQKLNELVSEFDPYCESDRVRENIANSSPIKSTFDIISVWENFYNKKNDRGDNQKRDDNNKHVETQKKDDDNKHVQTQKKGEIIDEFDPLSDLGMVWETNHNKSDNKYEGAAKERKQHTKKNEENHSRGDDANDDEKEVTLLQKQHNHNEIMHEFDPFSTTYKNHDVNMLVNKKKYSSSWRSTEEDDDGPKRDNNPDDWWSPPSQYSPFEILGEKRINLKRIQASTNLHMIYNKNENRIEMWGSTEDIDEAKRQLNDHVKSLLEFTKEHEPNRKYERSFDKKNKMQEFESEPVPVKNKQELDLKRKKEQELELRLKEERELEIKRKEEQELELRRKEERELELRRKEERELELRRKEERELELRLKEERELEIKHKEEQELELKRKEERELELKFREEQEHDESIYLSRPDYSQRFPFNECFVFPTTDIHISRFLGMKDEILNPIRIKYKCHIWHDPTLPCQNAIQIVGNSRESVEIATTRVKNLFIKILASRSIPHATQVADSLLGTHHMVEQPHEPCEIRITDPLPRFYLLYLPNYESKVKLIKPVYMPSDLYFDFFHMIRDSNLKRFEDSLLKALETVHLFDEEIKMRVRFGHVCFTRIPLSKDYNNDVSLTINQLNDRVLKKTRTESKFATRIASEKSQLDDLIEVLSGSDQGWFCLPSREFKIHATRKAEDKEFPCAFDIQLRNGNEKNNLGKHNGKIGLWSAIIGEKNVLDINMSCLSSEYSWKLQVNTAKRLLKAPPQENFIKGLRICPQGHLVYSNTKDINVLSVYEKTKWKYPWNNDYIVEITKYDFWELSKYKYTRELEFFLNEEPFVVSFGVSFYKKSWDDNFALNLNLEVGEAPEWHPQDVMDSLADETGRVGGLINDIQTFLNVLGSKVSMPAEHELYSTTTTIQESPLL</sequence>
<feature type="compositionally biased region" description="Basic and acidic residues" evidence="2">
    <location>
        <begin position="350"/>
        <end position="380"/>
    </location>
</feature>
<reference evidence="5" key="2">
    <citation type="submission" date="2019-10" db="EMBL/GenBank/DDBJ databases">
        <title>Conservation and host-specific expression of non-tandemly repeated heterogenous ribosome RNA gene in arbuscular mycorrhizal fungi.</title>
        <authorList>
            <person name="Maeda T."/>
            <person name="Kobayashi Y."/>
            <person name="Nakagawa T."/>
            <person name="Ezawa T."/>
            <person name="Yamaguchi K."/>
            <person name="Bino T."/>
            <person name="Nishimoto Y."/>
            <person name="Shigenobu S."/>
            <person name="Kawaguchi M."/>
        </authorList>
    </citation>
    <scope>NUCLEOTIDE SEQUENCE</scope>
    <source>
        <strain evidence="5">HR1</strain>
    </source>
</reference>
<comment type="caution">
    <text evidence="4">The sequence shown here is derived from an EMBL/GenBank/DDBJ whole genome shotgun (WGS) entry which is preliminary data.</text>
</comment>
<feature type="region of interest" description="Disordered" evidence="2">
    <location>
        <begin position="425"/>
        <end position="452"/>
    </location>
</feature>
<dbReference type="Pfam" id="PF25482">
    <property type="entry name" value="DUF7905"/>
    <property type="match status" value="1"/>
</dbReference>
<dbReference type="EMBL" id="BLAL01000268">
    <property type="protein sequence ID" value="GES98407.1"/>
    <property type="molecule type" value="Genomic_DNA"/>
</dbReference>
<gene>
    <name evidence="5" type="ORF">RCL2_002495700</name>
    <name evidence="4" type="ORF">RclHR1_02100017</name>
</gene>
<feature type="domain" description="DUF7905" evidence="3">
    <location>
        <begin position="806"/>
        <end position="1105"/>
    </location>
</feature>
<dbReference type="GO" id="GO:0003723">
    <property type="term" value="F:RNA binding"/>
    <property type="evidence" value="ECO:0007669"/>
    <property type="project" value="InterPro"/>
</dbReference>
<dbReference type="EMBL" id="BEXD01001225">
    <property type="protein sequence ID" value="GBB93068.1"/>
    <property type="molecule type" value="Genomic_DNA"/>
</dbReference>
<name>A0A2Z6RLD4_9GLOM</name>
<evidence type="ECO:0000313" key="5">
    <source>
        <dbReference type="EMBL" id="GES98407.1"/>
    </source>
</evidence>
<feature type="region of interest" description="Disordered" evidence="2">
    <location>
        <begin position="295"/>
        <end position="332"/>
    </location>
</feature>
<feature type="compositionally biased region" description="Basic and acidic residues" evidence="2">
    <location>
        <begin position="72"/>
        <end position="84"/>
    </location>
</feature>
<evidence type="ECO:0000313" key="4">
    <source>
        <dbReference type="EMBL" id="GBB93068.1"/>
    </source>
</evidence>
<evidence type="ECO:0000313" key="6">
    <source>
        <dbReference type="Proteomes" id="UP000247702"/>
    </source>
</evidence>
<dbReference type="Proteomes" id="UP000247702">
    <property type="component" value="Unassembled WGS sequence"/>
</dbReference>
<proteinExistence type="predicted"/>
<feature type="region of interest" description="Disordered" evidence="2">
    <location>
        <begin position="1"/>
        <end position="94"/>
    </location>
</feature>
<dbReference type="InterPro" id="IPR057227">
    <property type="entry name" value="DUF7905"/>
</dbReference>
<dbReference type="AlphaFoldDB" id="A0A2Z6RLD4"/>
<protein>
    <submittedName>
        <fullName evidence="5">S-layer protein</fullName>
    </submittedName>
</protein>